<feature type="region of interest" description="Disordered" evidence="1">
    <location>
        <begin position="269"/>
        <end position="291"/>
    </location>
</feature>
<accession>A0A1I1TI67</accession>
<protein>
    <recommendedName>
        <fullName evidence="4">VWFA domain-containing protein</fullName>
    </recommendedName>
</protein>
<keyword evidence="3" id="KW-1185">Reference proteome</keyword>
<evidence type="ECO:0008006" key="4">
    <source>
        <dbReference type="Google" id="ProtNLM"/>
    </source>
</evidence>
<name>A0A1I1TI67_9BACT</name>
<feature type="compositionally biased region" description="Basic residues" evidence="1">
    <location>
        <begin position="277"/>
        <end position="286"/>
    </location>
</feature>
<evidence type="ECO:0000313" key="3">
    <source>
        <dbReference type="Proteomes" id="UP000199400"/>
    </source>
</evidence>
<sequence>MRGVAHKRGPAPTPVPGPALVNLAPEGYVLGAMPKASAAPGEPCGWGIRLFFLGRTVAQIAADDATPVALGERKDCDLVLPGLGERTLLTDGATLVIPAGLVGEVHVGERTQAAEGRVTLSPGDRASLRVAAHPDIALDIQRVTRERLPWSARFHARDLARQIVTGAALVGMVALLWRIEKVENVLKLRGEPTADDDSPLMRVIYAPTAEPVEVIRARELFVAHLPPPPPPPPAPAEPGFDRVASGPTAIPLAQEGLVEVVDVAPGRAEEAPTLAPRRGKKARRGKRGPDRLDVGEYAMMSALNGDGNAIGAFVAEDDSAFVGLLGTRGSSIDESLAVRELLRDQPRGALQGGAIGDLGGPGGLGDEGGGGTGVVGGVFGGAGTGMVGGVEGGVEGGVVGGVEGGVEGGVIGGVIGGVVLDSSMPQTPGVEGHVPPNMVPGAALGGPSSHASLGANATRGERDGLAAAVVEASCADPAIVRKQQIDVVFAVDVSTTMNFMLGKIGREIAAVDAAVRAHNLDARYGLVVFVDDVMVTNGGQPFADLVALQQELAKWQQFTASNREIGANAANLDWPENTLDALHAAATQFAWRDPSATLRAVVHATDDDFGEAPAVQSGQRVQHGYRDTVAALRAAEVRLFSFAAKVGGQCECLDVRAGLFTPYRGQQAIPAATGGAVFDIDEVASGALNFGAAVSGALKSAVCTHYPLSPVAGK</sequence>
<organism evidence="2 3">
    <name type="scientific">Nannocystis exedens</name>
    <dbReference type="NCBI Taxonomy" id="54"/>
    <lineage>
        <taxon>Bacteria</taxon>
        <taxon>Pseudomonadati</taxon>
        <taxon>Myxococcota</taxon>
        <taxon>Polyangia</taxon>
        <taxon>Nannocystales</taxon>
        <taxon>Nannocystaceae</taxon>
        <taxon>Nannocystis</taxon>
    </lineage>
</organism>
<dbReference type="EMBL" id="FOMX01000002">
    <property type="protein sequence ID" value="SFD58306.1"/>
    <property type="molecule type" value="Genomic_DNA"/>
</dbReference>
<dbReference type="STRING" id="54.SAMN02745121_00729"/>
<dbReference type="AlphaFoldDB" id="A0A1I1TI67"/>
<evidence type="ECO:0000256" key="1">
    <source>
        <dbReference type="SAM" id="MobiDB-lite"/>
    </source>
</evidence>
<dbReference type="Gene3D" id="3.40.50.410">
    <property type="entry name" value="von Willebrand factor, type A domain"/>
    <property type="match status" value="1"/>
</dbReference>
<reference evidence="3" key="1">
    <citation type="submission" date="2016-10" db="EMBL/GenBank/DDBJ databases">
        <authorList>
            <person name="Varghese N."/>
            <person name="Submissions S."/>
        </authorList>
    </citation>
    <scope>NUCLEOTIDE SEQUENCE [LARGE SCALE GENOMIC DNA]</scope>
    <source>
        <strain evidence="3">ATCC 25963</strain>
    </source>
</reference>
<dbReference type="CDD" id="cd00198">
    <property type="entry name" value="vWFA"/>
    <property type="match status" value="1"/>
</dbReference>
<dbReference type="SUPFAM" id="SSF53300">
    <property type="entry name" value="vWA-like"/>
    <property type="match status" value="1"/>
</dbReference>
<gene>
    <name evidence="2" type="ORF">SAMN02745121_00729</name>
</gene>
<evidence type="ECO:0000313" key="2">
    <source>
        <dbReference type="EMBL" id="SFD58306.1"/>
    </source>
</evidence>
<dbReference type="InterPro" id="IPR036465">
    <property type="entry name" value="vWFA_dom_sf"/>
</dbReference>
<dbReference type="Proteomes" id="UP000199400">
    <property type="component" value="Unassembled WGS sequence"/>
</dbReference>
<proteinExistence type="predicted"/>